<accession>A0ACD3RT13</accession>
<dbReference type="EMBL" id="CM011675">
    <property type="protein sequence ID" value="TMS22619.1"/>
    <property type="molecule type" value="Genomic_DNA"/>
</dbReference>
<name>A0ACD3RT13_LARCR</name>
<protein>
    <submittedName>
        <fullName evidence="1">Uncharacterized protein</fullName>
    </submittedName>
</protein>
<evidence type="ECO:0000313" key="1">
    <source>
        <dbReference type="EMBL" id="TMS22619.1"/>
    </source>
</evidence>
<keyword evidence="2" id="KW-1185">Reference proteome</keyword>
<proteinExistence type="predicted"/>
<organism evidence="1 2">
    <name type="scientific">Larimichthys crocea</name>
    <name type="common">Large yellow croaker</name>
    <name type="synonym">Pseudosciaena crocea</name>
    <dbReference type="NCBI Taxonomy" id="215358"/>
    <lineage>
        <taxon>Eukaryota</taxon>
        <taxon>Metazoa</taxon>
        <taxon>Chordata</taxon>
        <taxon>Craniata</taxon>
        <taxon>Vertebrata</taxon>
        <taxon>Euteleostomi</taxon>
        <taxon>Actinopterygii</taxon>
        <taxon>Neopterygii</taxon>
        <taxon>Teleostei</taxon>
        <taxon>Neoteleostei</taxon>
        <taxon>Acanthomorphata</taxon>
        <taxon>Eupercaria</taxon>
        <taxon>Sciaenidae</taxon>
        <taxon>Larimichthys</taxon>
    </lineage>
</organism>
<dbReference type="Proteomes" id="UP000793456">
    <property type="component" value="Chromosome II"/>
</dbReference>
<comment type="caution">
    <text evidence="1">The sequence shown here is derived from an EMBL/GenBank/DDBJ whole genome shotgun (WGS) entry which is preliminary data.</text>
</comment>
<evidence type="ECO:0000313" key="2">
    <source>
        <dbReference type="Proteomes" id="UP000793456"/>
    </source>
</evidence>
<reference evidence="1" key="1">
    <citation type="submission" date="2018-11" db="EMBL/GenBank/DDBJ databases">
        <title>The sequence and de novo assembly of Larimichthys crocea genome using PacBio and Hi-C technologies.</title>
        <authorList>
            <person name="Xu P."/>
            <person name="Chen B."/>
            <person name="Zhou Z."/>
            <person name="Ke Q."/>
            <person name="Wu Y."/>
            <person name="Bai H."/>
            <person name="Pu F."/>
        </authorList>
    </citation>
    <scope>NUCLEOTIDE SEQUENCE</scope>
    <source>
        <tissue evidence="1">Muscle</tissue>
    </source>
</reference>
<gene>
    <name evidence="1" type="ORF">E3U43_012884</name>
</gene>
<sequence length="497" mass="51819">MGLGLLLRVSGICFLLFGDVVCYPAMKSGQMSPYTATSGLQDRPAHGASHFASGSADPAGHGATTFSMDGPVPYAGPVAYAAPAADLGDASVPYPYGSPGLPWDEQPAGGADASFSDPSNWMPSRAFPDFNAWDSDSAMPYGGMQQGPSETSPLLPSSYIIQSSNGYQRAREVLSHTKYSPEVSWICLLLFSSAACFPATKGDYRYPYTVSSSDSSGSAHGSNPQPDHSRRPLVSLQHEAASSGSQSPSSVGAPIVAAGSSQSYEPNKPSSAHAGSDVPAYRPAHEASSFVTFADPAGHTATSFNFGPAPYDAGADLVDEPVPYATPEAAYPYAAAGSPSPSWFSSGFADPAGHTATTFRMDGPVPYAPAADLGDASVPYPYGSPGLPWDEQPAGGADASFSDPSNWMPSRAFPDFNAWDSDSAMPYGGMQQGPSETSPLPPSSYIIQSSNGYQRAREVLSHTKYSPEYPAPPVMPFRAPEPPRKSPMTGSKGGQKV</sequence>